<dbReference type="STRING" id="1610493.RPIT_08430"/>
<dbReference type="EMBL" id="CP019605">
    <property type="protein sequence ID" value="AQP44818.1"/>
    <property type="molecule type" value="Genomic_DNA"/>
</dbReference>
<gene>
    <name evidence="1" type="ORF">RPIT_08430</name>
</gene>
<evidence type="ECO:0000313" key="1">
    <source>
        <dbReference type="EMBL" id="AQP44818.1"/>
    </source>
</evidence>
<dbReference type="Pfam" id="PF21172">
    <property type="entry name" value="CueP"/>
    <property type="match status" value="1"/>
</dbReference>
<dbReference type="InterPro" id="IPR047808">
    <property type="entry name" value="CueP-like"/>
</dbReference>
<accession>A0A1Q2CFD4</accession>
<dbReference type="Proteomes" id="UP000188324">
    <property type="component" value="Chromosome"/>
</dbReference>
<dbReference type="Gene3D" id="2.60.40.3700">
    <property type="match status" value="1"/>
</dbReference>
<dbReference type="OrthoDB" id="73040at2"/>
<name>A0A1Q2CFD4_9ACTN</name>
<evidence type="ECO:0000313" key="2">
    <source>
        <dbReference type="Proteomes" id="UP000188324"/>
    </source>
</evidence>
<dbReference type="NCBIfam" id="NF038094">
    <property type="entry name" value="CueP_fam"/>
    <property type="match status" value="1"/>
</dbReference>
<protein>
    <submittedName>
        <fullName evidence="1">Uncharacterized protein</fullName>
    </submittedName>
</protein>
<reference evidence="1 2" key="1">
    <citation type="journal article" date="2016" name="Int. J. Syst. Evol. Microbiol.">
        <title>Tessaracoccus flavus sp. nov., isolated from the drainage system of a lindane-producing factory.</title>
        <authorList>
            <person name="Kumari R."/>
            <person name="Singh P."/>
            <person name="Schumann P."/>
            <person name="Lal R."/>
        </authorList>
    </citation>
    <scope>NUCLEOTIDE SEQUENCE [LARGE SCALE GENOMIC DNA]</scope>
    <source>
        <strain evidence="1 2">RP1T</strain>
    </source>
</reference>
<dbReference type="KEGG" id="tfl:RPIT_08430"/>
<keyword evidence="2" id="KW-1185">Reference proteome</keyword>
<proteinExistence type="predicted"/>
<dbReference type="RefSeq" id="WP_093665139.1">
    <property type="nucleotide sequence ID" value="NZ_CP019605.1"/>
</dbReference>
<organism evidence="1 2">
    <name type="scientific">Tessaracoccus flavus</name>
    <dbReference type="NCBI Taxonomy" id="1610493"/>
    <lineage>
        <taxon>Bacteria</taxon>
        <taxon>Bacillati</taxon>
        <taxon>Actinomycetota</taxon>
        <taxon>Actinomycetes</taxon>
        <taxon>Propionibacteriales</taxon>
        <taxon>Propionibacteriaceae</taxon>
        <taxon>Tessaracoccus</taxon>
    </lineage>
</organism>
<dbReference type="AlphaFoldDB" id="A0A1Q2CFD4"/>
<sequence length="201" mass="20962">MLRIRLAALATASVLILGPLTACSSGPSPEAGTAVTSGALDAASEGAGLLEAQGLAGKTGREIVEALDQLDAPRPLPVAASVRYDEVVVTDGVTEEVLPIEDQFYLSLAPYETSTHECYFHNLGTCRGELADTDVHVTITTDDGEVLVDEDATTYANGFVGFWVPRDVTGTIQVTKDGKTAESAFSSDPEGATCVTTLQLV</sequence>